<evidence type="ECO:0000256" key="1">
    <source>
        <dbReference type="ARBA" id="ARBA00005771"/>
    </source>
</evidence>
<dbReference type="PANTHER" id="PTHR11783">
    <property type="entry name" value="SULFOTRANSFERASE SULT"/>
    <property type="match status" value="1"/>
</dbReference>
<name>A0A6J0BEZ8_NEOLC</name>
<dbReference type="GO" id="GO:0008146">
    <property type="term" value="F:sulfotransferase activity"/>
    <property type="evidence" value="ECO:0007669"/>
    <property type="project" value="InterPro"/>
</dbReference>
<dbReference type="Gene3D" id="3.40.50.300">
    <property type="entry name" value="P-loop containing nucleotide triphosphate hydrolases"/>
    <property type="match status" value="1"/>
</dbReference>
<gene>
    <name evidence="5" type="primary">LOC107219297</name>
</gene>
<protein>
    <submittedName>
        <fullName evidence="5">Luciferin sulfotransferase-like</fullName>
    </submittedName>
</protein>
<dbReference type="InParanoid" id="A0A6J0BEZ8"/>
<evidence type="ECO:0000313" key="4">
    <source>
        <dbReference type="Proteomes" id="UP000829291"/>
    </source>
</evidence>
<dbReference type="GeneID" id="107219297"/>
<dbReference type="InterPro" id="IPR027417">
    <property type="entry name" value="P-loop_NTPase"/>
</dbReference>
<dbReference type="Proteomes" id="UP000829291">
    <property type="component" value="Chromosome 3"/>
</dbReference>
<dbReference type="InterPro" id="IPR000863">
    <property type="entry name" value="Sulfotransferase_dom"/>
</dbReference>
<dbReference type="RefSeq" id="XP_015512976.2">
    <property type="nucleotide sequence ID" value="XM_015657490.2"/>
</dbReference>
<comment type="similarity">
    <text evidence="1">Belongs to the sulfotransferase 1 family.</text>
</comment>
<dbReference type="AlphaFoldDB" id="A0A6J0BEZ8"/>
<proteinExistence type="inferred from homology"/>
<feature type="domain" description="Sulfotransferase" evidence="3">
    <location>
        <begin position="54"/>
        <end position="325"/>
    </location>
</feature>
<evidence type="ECO:0000259" key="3">
    <source>
        <dbReference type="Pfam" id="PF00685"/>
    </source>
</evidence>
<keyword evidence="2" id="KW-0808">Transferase</keyword>
<dbReference type="SUPFAM" id="SSF52540">
    <property type="entry name" value="P-loop containing nucleoside triphosphate hydrolases"/>
    <property type="match status" value="1"/>
</dbReference>
<accession>A0A6J0BEZ8</accession>
<organism evidence="5">
    <name type="scientific">Neodiprion lecontei</name>
    <name type="common">Redheaded pine sawfly</name>
    <dbReference type="NCBI Taxonomy" id="441921"/>
    <lineage>
        <taxon>Eukaryota</taxon>
        <taxon>Metazoa</taxon>
        <taxon>Ecdysozoa</taxon>
        <taxon>Arthropoda</taxon>
        <taxon>Hexapoda</taxon>
        <taxon>Insecta</taxon>
        <taxon>Pterygota</taxon>
        <taxon>Neoptera</taxon>
        <taxon>Endopterygota</taxon>
        <taxon>Hymenoptera</taxon>
        <taxon>Tenthredinoidea</taxon>
        <taxon>Diprionidae</taxon>
        <taxon>Diprioninae</taxon>
        <taxon>Neodiprion</taxon>
    </lineage>
</organism>
<keyword evidence="4" id="KW-1185">Reference proteome</keyword>
<sequence length="331" mass="38523">MQHEITLFDDEVANLVKKHLTRPDHQGYIKLDGITLPGQFRKFVNTIDNFEVRDDDIWVCSFPRTGTTWTQEMVWCIANDSNFERAKVLLNDRFPYLEISAVIGGPKPLDHGPISDIKVPEHVIDSIGYCQKLPSPRFIKTHLPFSLLPRQLKRGEKNAKIVYVSRNPKDTCISYFHHAKVSEGFKGSFEDWCDLLIKDAVMYAPFWKHVLGFWKQRINDNFLFLKYEDMKRDLPSVIKRTAKFLGKNLTTDQESALIQHLSFDSMKVNPAVNNEEVTAVMQKLNPSEKKGEFIRRGTTKQWITEMTPEIVQQFDDWTRENLRGTYYSTSE</sequence>
<evidence type="ECO:0000256" key="2">
    <source>
        <dbReference type="ARBA" id="ARBA00022679"/>
    </source>
</evidence>
<reference evidence="5" key="1">
    <citation type="submission" date="2025-08" db="UniProtKB">
        <authorList>
            <consortium name="RefSeq"/>
        </authorList>
    </citation>
    <scope>IDENTIFICATION</scope>
    <source>
        <tissue evidence="5">Thorax and Abdomen</tissue>
    </source>
</reference>
<dbReference type="Pfam" id="PF00685">
    <property type="entry name" value="Sulfotransfer_1"/>
    <property type="match status" value="1"/>
</dbReference>
<evidence type="ECO:0000313" key="5">
    <source>
        <dbReference type="RefSeq" id="XP_015512976.2"/>
    </source>
</evidence>
<dbReference type="OrthoDB" id="205623at2759"/>
<dbReference type="KEGG" id="nlo:107219297"/>